<name>A0A815UWK2_9BILA</name>
<accession>A0A815UWK2</accession>
<evidence type="ECO:0000313" key="1">
    <source>
        <dbReference type="EMBL" id="CAF1525422.1"/>
    </source>
</evidence>
<dbReference type="EMBL" id="CAJNON010003663">
    <property type="protein sequence ID" value="CAF1525422.1"/>
    <property type="molecule type" value="Genomic_DNA"/>
</dbReference>
<dbReference type="OrthoDB" id="10042725at2759"/>
<reference evidence="1" key="1">
    <citation type="submission" date="2021-02" db="EMBL/GenBank/DDBJ databases">
        <authorList>
            <person name="Nowell W R."/>
        </authorList>
    </citation>
    <scope>NUCLEOTIDE SEQUENCE</scope>
</reference>
<dbReference type="Proteomes" id="UP000663891">
    <property type="component" value="Unassembled WGS sequence"/>
</dbReference>
<protein>
    <submittedName>
        <fullName evidence="1">Uncharacterized protein</fullName>
    </submittedName>
</protein>
<evidence type="ECO:0000313" key="2">
    <source>
        <dbReference type="Proteomes" id="UP000663891"/>
    </source>
</evidence>
<organism evidence="1 2">
    <name type="scientific">Adineta steineri</name>
    <dbReference type="NCBI Taxonomy" id="433720"/>
    <lineage>
        <taxon>Eukaryota</taxon>
        <taxon>Metazoa</taxon>
        <taxon>Spiralia</taxon>
        <taxon>Gnathifera</taxon>
        <taxon>Rotifera</taxon>
        <taxon>Eurotatoria</taxon>
        <taxon>Bdelloidea</taxon>
        <taxon>Adinetida</taxon>
        <taxon>Adinetidae</taxon>
        <taxon>Adineta</taxon>
    </lineage>
</organism>
<sequence>MILVTDGLNCIVCSSTTNIACYDPYQNGSSATGSFPQSGFTSCVKTMYSGTATIYPA</sequence>
<dbReference type="AlphaFoldDB" id="A0A815UWK2"/>
<gene>
    <name evidence="1" type="ORF">VCS650_LOCUS43466</name>
</gene>
<feature type="non-terminal residue" evidence="1">
    <location>
        <position position="1"/>
    </location>
</feature>
<comment type="caution">
    <text evidence="1">The sequence shown here is derived from an EMBL/GenBank/DDBJ whole genome shotgun (WGS) entry which is preliminary data.</text>
</comment>
<proteinExistence type="predicted"/>